<dbReference type="SUPFAM" id="SSF82185">
    <property type="entry name" value="Histone H3 K4-specific methyltransferase SET7/9 N-terminal domain"/>
    <property type="match status" value="2"/>
</dbReference>
<dbReference type="InterPro" id="IPR003409">
    <property type="entry name" value="MORN"/>
</dbReference>
<protein>
    <submittedName>
        <fullName evidence="3">Uncharacterized protein</fullName>
    </submittedName>
</protein>
<dbReference type="OrthoDB" id="418492at2759"/>
<keyword evidence="1" id="KW-0677">Repeat</keyword>
<feature type="region of interest" description="Disordered" evidence="2">
    <location>
        <begin position="299"/>
        <end position="323"/>
    </location>
</feature>
<evidence type="ECO:0000256" key="1">
    <source>
        <dbReference type="ARBA" id="ARBA00022737"/>
    </source>
</evidence>
<reference evidence="3 4" key="1">
    <citation type="submission" date="2019-01" db="EMBL/GenBank/DDBJ databases">
        <authorList>
            <person name="Ferrante I. M."/>
        </authorList>
    </citation>
    <scope>NUCLEOTIDE SEQUENCE [LARGE SCALE GENOMIC DNA]</scope>
    <source>
        <strain evidence="3 4">B856</strain>
    </source>
</reference>
<evidence type="ECO:0000313" key="4">
    <source>
        <dbReference type="Proteomes" id="UP000291116"/>
    </source>
</evidence>
<dbReference type="PANTHER" id="PTHR23084:SF263">
    <property type="entry name" value="MORN REPEAT-CONTAINING PROTEIN 1"/>
    <property type="match status" value="1"/>
</dbReference>
<feature type="region of interest" description="Disordered" evidence="2">
    <location>
        <begin position="53"/>
        <end position="91"/>
    </location>
</feature>
<proteinExistence type="predicted"/>
<dbReference type="Pfam" id="PF02493">
    <property type="entry name" value="MORN"/>
    <property type="match status" value="6"/>
</dbReference>
<dbReference type="PANTHER" id="PTHR23084">
    <property type="entry name" value="PHOSPHATIDYLINOSITOL-4-PHOSPHATE 5-KINASE RELATED"/>
    <property type="match status" value="1"/>
</dbReference>
<sequence length="323" mass="35682">MEANSKASISNSLTEEEVRLDQLLKSRVDNAVQAFATADTLGLVSLKEQIANLRQDPPEARSVDAVIDSDGSSSGDESSGEGGDYKDASGHISRHEQEYAGVGNDGGDDDKELTTLNASIVDPFGDRGDYQGEVLRSSLDHDRGSNDDEGDETPHAAVPWGLGTMAYADGRTYQGRWKDGRWHGRGKASYPNGDTCEGEYSNDQRHGRGVYRWSDGRTYEGCFEHDQRHGHGVYAWPDGSSYDGFFAEGQRHGQGTYTFCDGSFYKGEWRRGIRHGQGEYRRPDGRTYKGEWVDGKAHGYGIETRPDGSVRHDGQWENDLPIV</sequence>
<gene>
    <name evidence="3" type="ORF">PSNMU_V1.4_AUG-EV-PASAV3_0023360</name>
</gene>
<organism evidence="3 4">
    <name type="scientific">Pseudo-nitzschia multistriata</name>
    <dbReference type="NCBI Taxonomy" id="183589"/>
    <lineage>
        <taxon>Eukaryota</taxon>
        <taxon>Sar</taxon>
        <taxon>Stramenopiles</taxon>
        <taxon>Ochrophyta</taxon>
        <taxon>Bacillariophyta</taxon>
        <taxon>Bacillariophyceae</taxon>
        <taxon>Bacillariophycidae</taxon>
        <taxon>Bacillariales</taxon>
        <taxon>Bacillariaceae</taxon>
        <taxon>Pseudo-nitzschia</taxon>
    </lineage>
</organism>
<feature type="compositionally biased region" description="Low complexity" evidence="2">
    <location>
        <begin position="68"/>
        <end position="77"/>
    </location>
</feature>
<dbReference type="AlphaFoldDB" id="A0A448Z0J0"/>
<evidence type="ECO:0000256" key="2">
    <source>
        <dbReference type="SAM" id="MobiDB-lite"/>
    </source>
</evidence>
<keyword evidence="4" id="KW-1185">Reference proteome</keyword>
<dbReference type="Proteomes" id="UP000291116">
    <property type="component" value="Unassembled WGS sequence"/>
</dbReference>
<name>A0A448Z0J0_9STRA</name>
<dbReference type="EMBL" id="CAACVS010000062">
    <property type="protein sequence ID" value="VEU35593.1"/>
    <property type="molecule type" value="Genomic_DNA"/>
</dbReference>
<feature type="region of interest" description="Disordered" evidence="2">
    <location>
        <begin position="138"/>
        <end position="158"/>
    </location>
</feature>
<feature type="compositionally biased region" description="Basic and acidic residues" evidence="2">
    <location>
        <begin position="304"/>
        <end position="315"/>
    </location>
</feature>
<accession>A0A448Z0J0</accession>
<dbReference type="FunFam" id="2.20.110.10:FF:000002">
    <property type="entry name" value="Phosphatidylinositol 4-phosphate 5-kinase 8"/>
    <property type="match status" value="1"/>
</dbReference>
<dbReference type="SMART" id="SM00698">
    <property type="entry name" value="MORN"/>
    <property type="match status" value="6"/>
</dbReference>
<dbReference type="Gene3D" id="2.20.110.10">
    <property type="entry name" value="Histone H3 K4-specific methyltransferase SET7/9 N-terminal domain"/>
    <property type="match status" value="3"/>
</dbReference>
<evidence type="ECO:0000313" key="3">
    <source>
        <dbReference type="EMBL" id="VEU35593.1"/>
    </source>
</evidence>